<name>A0A1H8MPV2_9BRAD</name>
<reference evidence="2" key="1">
    <citation type="submission" date="2016-10" db="EMBL/GenBank/DDBJ databases">
        <authorList>
            <person name="Varghese N."/>
            <person name="Submissions S."/>
        </authorList>
    </citation>
    <scope>NUCLEOTIDE SEQUENCE [LARGE SCALE GENOMIC DNA]</scope>
    <source>
        <strain evidence="2">DSM 123</strain>
    </source>
</reference>
<gene>
    <name evidence="1" type="ORF">SAMN05444123_101629</name>
</gene>
<evidence type="ECO:0000313" key="2">
    <source>
        <dbReference type="Proteomes" id="UP000199615"/>
    </source>
</evidence>
<evidence type="ECO:0000313" key="1">
    <source>
        <dbReference type="EMBL" id="SEO19273.1"/>
    </source>
</evidence>
<accession>A0A1H8MPV2</accession>
<dbReference type="Proteomes" id="UP000199615">
    <property type="component" value="Unassembled WGS sequence"/>
</dbReference>
<dbReference type="EMBL" id="FODT01000001">
    <property type="protein sequence ID" value="SEO19273.1"/>
    <property type="molecule type" value="Genomic_DNA"/>
</dbReference>
<organism evidence="1 2">
    <name type="scientific">Rhodopseudomonas pseudopalustris</name>
    <dbReference type="NCBI Taxonomy" id="1513892"/>
    <lineage>
        <taxon>Bacteria</taxon>
        <taxon>Pseudomonadati</taxon>
        <taxon>Pseudomonadota</taxon>
        <taxon>Alphaproteobacteria</taxon>
        <taxon>Hyphomicrobiales</taxon>
        <taxon>Nitrobacteraceae</taxon>
        <taxon>Rhodopseudomonas</taxon>
    </lineage>
</organism>
<sequence length="39" mass="4207">MAITTRTFDCRLCAAMMCEGADKIAKTSKTISGLARLRA</sequence>
<proteinExistence type="predicted"/>
<keyword evidence="2" id="KW-1185">Reference proteome</keyword>
<dbReference type="AlphaFoldDB" id="A0A1H8MPV2"/>
<protein>
    <submittedName>
        <fullName evidence="1">Uncharacterized protein</fullName>
    </submittedName>
</protein>